<evidence type="ECO:0000256" key="2">
    <source>
        <dbReference type="ARBA" id="ARBA00022598"/>
    </source>
</evidence>
<dbReference type="EMBL" id="BAABLN010000035">
    <property type="protein sequence ID" value="GAA4705662.1"/>
    <property type="molecule type" value="Genomic_DNA"/>
</dbReference>
<evidence type="ECO:0000256" key="9">
    <source>
        <dbReference type="RuleBase" id="RU003811"/>
    </source>
</evidence>
<feature type="binding site" evidence="8">
    <location>
        <position position="164"/>
    </location>
    <ligand>
        <name>Mg(2+)</name>
        <dbReference type="ChEBI" id="CHEBI:18420"/>
    </ligand>
</feature>
<dbReference type="NCBIfam" id="TIGR00552">
    <property type="entry name" value="nadE"/>
    <property type="match status" value="1"/>
</dbReference>
<feature type="binding site" evidence="8">
    <location>
        <begin position="46"/>
        <end position="53"/>
    </location>
    <ligand>
        <name>ATP</name>
        <dbReference type="ChEBI" id="CHEBI:30616"/>
    </ligand>
</feature>
<evidence type="ECO:0000256" key="6">
    <source>
        <dbReference type="ARBA" id="ARBA00022842"/>
    </source>
</evidence>
<evidence type="ECO:0000256" key="8">
    <source>
        <dbReference type="HAMAP-Rule" id="MF_00193"/>
    </source>
</evidence>
<keyword evidence="13" id="KW-1185">Reference proteome</keyword>
<dbReference type="PANTHER" id="PTHR23090">
    <property type="entry name" value="NH 3 /GLUTAMINE-DEPENDENT NAD + SYNTHETASE"/>
    <property type="match status" value="1"/>
</dbReference>
<keyword evidence="3 8" id="KW-0479">Metal-binding</keyword>
<gene>
    <name evidence="8 12" type="primary">nadE</name>
    <name evidence="12" type="ORF">GCM10025781_26200</name>
</gene>
<evidence type="ECO:0000313" key="12">
    <source>
        <dbReference type="EMBL" id="GAA4705662.1"/>
    </source>
</evidence>
<dbReference type="EC" id="6.3.1.5" evidence="8 10"/>
<evidence type="ECO:0000256" key="10">
    <source>
        <dbReference type="RuleBase" id="RU003812"/>
    </source>
</evidence>
<feature type="binding site" evidence="8">
    <location>
        <position position="52"/>
    </location>
    <ligand>
        <name>Mg(2+)</name>
        <dbReference type="ChEBI" id="CHEBI:18420"/>
    </ligand>
</feature>
<feature type="binding site" evidence="8">
    <location>
        <position position="179"/>
    </location>
    <ligand>
        <name>deamido-NAD(+)</name>
        <dbReference type="ChEBI" id="CHEBI:58437"/>
        <note>ligand shared between two neighboring subunits</note>
    </ligand>
</feature>
<feature type="binding site" evidence="8">
    <location>
        <position position="159"/>
    </location>
    <ligand>
        <name>ATP</name>
        <dbReference type="ChEBI" id="CHEBI:30616"/>
    </ligand>
</feature>
<feature type="binding site" evidence="8">
    <location>
        <position position="188"/>
    </location>
    <ligand>
        <name>ATP</name>
        <dbReference type="ChEBI" id="CHEBI:30616"/>
    </ligand>
</feature>
<comment type="subunit">
    <text evidence="8">Homodimer.</text>
</comment>
<dbReference type="InterPro" id="IPR022310">
    <property type="entry name" value="NAD/GMP_synthase"/>
</dbReference>
<comment type="caution">
    <text evidence="12">The sequence shown here is derived from an EMBL/GenBank/DDBJ whole genome shotgun (WGS) entry which is preliminary data.</text>
</comment>
<dbReference type="InterPro" id="IPR003694">
    <property type="entry name" value="NAD_synthase"/>
</dbReference>
<dbReference type="RefSeq" id="WP_345311776.1">
    <property type="nucleotide sequence ID" value="NZ_BAABLN010000035.1"/>
</dbReference>
<comment type="catalytic activity">
    <reaction evidence="8 10">
        <text>deamido-NAD(+) + NH4(+) + ATP = AMP + diphosphate + NAD(+) + H(+)</text>
        <dbReference type="Rhea" id="RHEA:21188"/>
        <dbReference type="ChEBI" id="CHEBI:15378"/>
        <dbReference type="ChEBI" id="CHEBI:28938"/>
        <dbReference type="ChEBI" id="CHEBI:30616"/>
        <dbReference type="ChEBI" id="CHEBI:33019"/>
        <dbReference type="ChEBI" id="CHEBI:57540"/>
        <dbReference type="ChEBI" id="CHEBI:58437"/>
        <dbReference type="ChEBI" id="CHEBI:456215"/>
        <dbReference type="EC" id="6.3.1.5"/>
    </reaction>
</comment>
<comment type="similarity">
    <text evidence="1 8 9">Belongs to the NAD synthetase family.</text>
</comment>
<dbReference type="NCBIfam" id="NF001979">
    <property type="entry name" value="PRK00768.1"/>
    <property type="match status" value="1"/>
</dbReference>
<name>A0ABP8XF79_9MICC</name>
<keyword evidence="7 8" id="KW-0520">NAD</keyword>
<evidence type="ECO:0000256" key="1">
    <source>
        <dbReference type="ARBA" id="ARBA00005859"/>
    </source>
</evidence>
<feature type="domain" description="NAD/GMP synthase" evidence="11">
    <location>
        <begin position="24"/>
        <end position="264"/>
    </location>
</feature>
<keyword evidence="5 8" id="KW-0067">ATP-binding</keyword>
<keyword evidence="2 8" id="KW-0436">Ligase</keyword>
<evidence type="ECO:0000256" key="5">
    <source>
        <dbReference type="ARBA" id="ARBA00022840"/>
    </source>
</evidence>
<feature type="binding site" description="in other chain" evidence="8">
    <location>
        <begin position="259"/>
        <end position="260"/>
    </location>
    <ligand>
        <name>deamido-NAD(+)</name>
        <dbReference type="ChEBI" id="CHEBI:58437"/>
        <note>ligand shared between two neighboring subunits</note>
    </ligand>
</feature>
<dbReference type="PANTHER" id="PTHR23090:SF7">
    <property type="entry name" value="NH(3)-DEPENDENT NAD(+) SYNTHETASE"/>
    <property type="match status" value="1"/>
</dbReference>
<dbReference type="Pfam" id="PF02540">
    <property type="entry name" value="NAD_synthase"/>
    <property type="match status" value="1"/>
</dbReference>
<keyword evidence="6 8" id="KW-0460">Magnesium</keyword>
<feature type="binding site" description="in other chain" evidence="8">
    <location>
        <position position="139"/>
    </location>
    <ligand>
        <name>deamido-NAD(+)</name>
        <dbReference type="ChEBI" id="CHEBI:58437"/>
        <note>ligand shared between two neighboring subunits</note>
    </ligand>
</feature>
<comment type="function">
    <text evidence="8">Catalyzes the ATP-dependent amidation of deamido-NAD to form NAD. Uses ammonia as a nitrogen source.</text>
</comment>
<evidence type="ECO:0000313" key="13">
    <source>
        <dbReference type="Proteomes" id="UP001501446"/>
    </source>
</evidence>
<evidence type="ECO:0000256" key="7">
    <source>
        <dbReference type="ARBA" id="ARBA00023027"/>
    </source>
</evidence>
<accession>A0ABP8XF79</accession>
<evidence type="ECO:0000256" key="4">
    <source>
        <dbReference type="ARBA" id="ARBA00022741"/>
    </source>
</evidence>
<feature type="binding site" description="in other chain" evidence="8">
    <location>
        <position position="172"/>
    </location>
    <ligand>
        <name>deamido-NAD(+)</name>
        <dbReference type="ChEBI" id="CHEBI:58437"/>
        <note>ligand shared between two neighboring subunits</note>
    </ligand>
</feature>
<evidence type="ECO:0000256" key="3">
    <source>
        <dbReference type="ARBA" id="ARBA00022723"/>
    </source>
</evidence>
<sequence length="275" mass="30190">MRELQAQIISELGVKPQIDPATEVERRVDFLCDYFRAARARGFVLGISGGVDSTLAGKLAQLAVTRLRADGEDAQFVAMRLPHGVQYDEDDAQAALAFIAPDRTITFDVAPAVRGFEEAYEPATGSKLTDFTRGNTKARVRMTAQYAVGGDNNLLVIGTDHAAESVTGFFTKFGDGGADLLPLGGLNKRQNRQLLGYLRAPELLISKAPTADLLDDNPGRTDEDELGLTYDDIDDYLEGQEITAEVAQQLETIFLRSRHKRTVPVTPADDWWRSE</sequence>
<dbReference type="Proteomes" id="UP001501446">
    <property type="component" value="Unassembled WGS sequence"/>
</dbReference>
<dbReference type="CDD" id="cd00553">
    <property type="entry name" value="NAD_synthase"/>
    <property type="match status" value="1"/>
</dbReference>
<dbReference type="InterPro" id="IPR022926">
    <property type="entry name" value="NH(3)-dep_NAD(+)_synth"/>
</dbReference>
<reference evidence="13" key="1">
    <citation type="journal article" date="2019" name="Int. J. Syst. Evol. Microbiol.">
        <title>The Global Catalogue of Microorganisms (GCM) 10K type strain sequencing project: providing services to taxonomists for standard genome sequencing and annotation.</title>
        <authorList>
            <consortium name="The Broad Institute Genomics Platform"/>
            <consortium name="The Broad Institute Genome Sequencing Center for Infectious Disease"/>
            <person name="Wu L."/>
            <person name="Ma J."/>
        </authorList>
    </citation>
    <scope>NUCLEOTIDE SEQUENCE [LARGE SCALE GENOMIC DNA]</scope>
    <source>
        <strain evidence="13">JCM 18958</strain>
    </source>
</reference>
<dbReference type="SUPFAM" id="SSF52402">
    <property type="entry name" value="Adenine nucleotide alpha hydrolases-like"/>
    <property type="match status" value="1"/>
</dbReference>
<proteinExistence type="inferred from homology"/>
<dbReference type="InterPro" id="IPR014729">
    <property type="entry name" value="Rossmann-like_a/b/a_fold"/>
</dbReference>
<feature type="binding site" evidence="8">
    <location>
        <position position="210"/>
    </location>
    <ligand>
        <name>ATP</name>
        <dbReference type="ChEBI" id="CHEBI:30616"/>
    </ligand>
</feature>
<comment type="pathway">
    <text evidence="8">Cofactor biosynthesis; NAD(+) biosynthesis; NAD(+) from deamido-NAD(+) (ammonia route): step 1/1.</text>
</comment>
<dbReference type="HAMAP" id="MF_00193">
    <property type="entry name" value="NadE_ammonia_dep"/>
    <property type="match status" value="1"/>
</dbReference>
<organism evidence="12 13">
    <name type="scientific">Kocuria gwangalliensis</name>
    <dbReference type="NCBI Taxonomy" id="501592"/>
    <lineage>
        <taxon>Bacteria</taxon>
        <taxon>Bacillati</taxon>
        <taxon>Actinomycetota</taxon>
        <taxon>Actinomycetes</taxon>
        <taxon>Micrococcales</taxon>
        <taxon>Micrococcaceae</taxon>
        <taxon>Kocuria</taxon>
    </lineage>
</organism>
<protein>
    <recommendedName>
        <fullName evidence="8 10">NH(3)-dependent NAD(+) synthetase</fullName>
        <ecNumber evidence="8 10">6.3.1.5</ecNumber>
    </recommendedName>
</protein>
<keyword evidence="4 8" id="KW-0547">Nucleotide-binding</keyword>
<dbReference type="Gene3D" id="3.40.50.620">
    <property type="entry name" value="HUPs"/>
    <property type="match status" value="1"/>
</dbReference>
<evidence type="ECO:0000259" key="11">
    <source>
        <dbReference type="Pfam" id="PF02540"/>
    </source>
</evidence>